<dbReference type="EMBL" id="CDMZ01000773">
    <property type="protein sequence ID" value="CEM21171.1"/>
    <property type="molecule type" value="Genomic_DNA"/>
</dbReference>
<evidence type="ECO:0000256" key="2">
    <source>
        <dbReference type="ARBA" id="ARBA00022630"/>
    </source>
</evidence>
<sequence>MMWFSVILFVCLVGSGDATQSSTPHTSRRSLLRDIRGGSQEHSSDRSAVVVGGGVEGLSAALVLARNGFSDVTVLETASRKKSKKEEERDGGDRVVVLDERGQEAASLLGILEDLKSHALVSSLPFETIVRSNGESLPAAASREMTPRTPHLIVSLSDITRLLQREVARVNRYNADGSYIRIIFNTELVEFTDSVEKPQDEDEDGESEFSGISGEREKRFSVTAVQREAPFHALSLPQKAMRLARRFLLEEVAHVESRPDARVRFHSFLPSLTVACDGPNSRVRECLEKLHGRLFDFRPVFDFFRGLGRKGKKLERRRLMLHAGFPLDQRGRRRARDEMAYLLNSRHFFRGRRTSLRIPSFPPSLRPRSWIGGLFGKSGVRCVDVVEWRDHPLLRAKTVDEFFAFFDTHFPAWPARKAISRRSAEDFVRQNSHSAAAGNEMAEVAAATVVAKVRCARRIAVALRPGGRKALKPSRHVPVGAAVALSARKTVGGVLRGCSEIGRKLKERWGDLVAKREKQLGLDALRHEYLLGGESERGGQEEEEEAQDGMRGDEMSLWEEEENEEEEAKVEEETGFESVENKEMEGLEALGGGGREEESDERSVWSVRGGTVNMMGVLQQEEGEGEEREEEEREAEETEEREGEVEEKELEQQEEKEEEEPREGSAVVLLGEALHSCGAPIPLGAAPSPLQSLSLNSALEDVLVLAECLQSNNGCPCNTAEAFEKKRRPDAVAITKVAQAAQVSGPFPRLLGGVGRSLCLLAHRLAPGFFDLPAVIAVSAGVPAKKANDGVKRSAAAAALLVLGALSVWGRGGGSWLAAVLSEASAGSRAGVGGDEGGASSGAREQGGVILFSRKASGGGGKGREEAGTPSQTPPRRTQSPPTTGFGAPVSPPSSPSSPSPSSPEGGRVQPPERQWESSRTEGGKEKEVGGKFAERDLSVPPEEKGEGAGRANSPSFPSSPLTPEKKMEEPEDAGVRTEREKKVQGDAEELEERETESRAIAEKGEKETAARERVSDEPPSLRDADFGDWGGLTSWEFQDEGPGEEFGDRICEVQSLCCPCRLILRHLRDSEVYKSVKERLGQVEVEEAPPDTGRMVEPRKRIPDRMVVKLYLPGHELKADEVIVHTFDTEKTGMTEWVLVKMRVADTTNLKAMNKDALESSMKVEVINKQAYDRLIVPSRKMKKGGEINEKAHIGMMEVKEACDEMVEGVLMPML</sequence>
<dbReference type="AlphaFoldDB" id="A0A0G4G027"/>
<dbReference type="PANTHER" id="PTHR46028">
    <property type="entry name" value="KYNURENINE 3-MONOOXYGENASE"/>
    <property type="match status" value="1"/>
</dbReference>
<keyword evidence="2" id="KW-0285">Flavoprotein</keyword>
<dbReference type="Gene3D" id="3.50.50.60">
    <property type="entry name" value="FAD/NAD(P)-binding domain"/>
    <property type="match status" value="2"/>
</dbReference>
<evidence type="ECO:0000256" key="5">
    <source>
        <dbReference type="SAM" id="MobiDB-lite"/>
    </source>
</evidence>
<dbReference type="GO" id="GO:0004502">
    <property type="term" value="F:kynurenine 3-monooxygenase activity"/>
    <property type="evidence" value="ECO:0007669"/>
    <property type="project" value="TreeGrafter"/>
</dbReference>
<feature type="compositionally biased region" description="Acidic residues" evidence="5">
    <location>
        <begin position="621"/>
        <end position="661"/>
    </location>
</feature>
<evidence type="ECO:0000256" key="1">
    <source>
        <dbReference type="ARBA" id="ARBA00001974"/>
    </source>
</evidence>
<keyword evidence="6" id="KW-0732">Signal</keyword>
<feature type="signal peptide" evidence="6">
    <location>
        <begin position="1"/>
        <end position="18"/>
    </location>
</feature>
<keyword evidence="4" id="KW-0560">Oxidoreductase</keyword>
<feature type="compositionally biased region" description="Low complexity" evidence="5">
    <location>
        <begin position="868"/>
        <end position="884"/>
    </location>
</feature>
<feature type="region of interest" description="Disordered" evidence="5">
    <location>
        <begin position="531"/>
        <end position="664"/>
    </location>
</feature>
<dbReference type="PANTHER" id="PTHR46028:SF2">
    <property type="entry name" value="KYNURENINE 3-MONOOXYGENASE"/>
    <property type="match status" value="1"/>
</dbReference>
<feature type="chain" id="PRO_5005189347" evidence="6">
    <location>
        <begin position="19"/>
        <end position="1216"/>
    </location>
</feature>
<dbReference type="InterPro" id="IPR036188">
    <property type="entry name" value="FAD/NAD-bd_sf"/>
</dbReference>
<organism evidence="7">
    <name type="scientific">Chromera velia CCMP2878</name>
    <dbReference type="NCBI Taxonomy" id="1169474"/>
    <lineage>
        <taxon>Eukaryota</taxon>
        <taxon>Sar</taxon>
        <taxon>Alveolata</taxon>
        <taxon>Colpodellida</taxon>
        <taxon>Chromeraceae</taxon>
        <taxon>Chromera</taxon>
    </lineage>
</organism>
<protein>
    <submittedName>
        <fullName evidence="7">Uncharacterized protein</fullName>
    </submittedName>
</protein>
<proteinExistence type="predicted"/>
<evidence type="ECO:0000256" key="6">
    <source>
        <dbReference type="SAM" id="SignalP"/>
    </source>
</evidence>
<evidence type="ECO:0000313" key="7">
    <source>
        <dbReference type="EMBL" id="CEM21171.1"/>
    </source>
</evidence>
<reference evidence="7" key="1">
    <citation type="submission" date="2014-11" db="EMBL/GenBank/DDBJ databases">
        <authorList>
            <person name="Otto D Thomas"/>
            <person name="Naeem Raeece"/>
        </authorList>
    </citation>
    <scope>NUCLEOTIDE SEQUENCE</scope>
</reference>
<dbReference type="SUPFAM" id="SSF51905">
    <property type="entry name" value="FAD/NAD(P)-binding domain"/>
    <property type="match status" value="1"/>
</dbReference>
<name>A0A0G4G027_9ALVE</name>
<feature type="region of interest" description="Disordered" evidence="5">
    <location>
        <begin position="853"/>
        <end position="1042"/>
    </location>
</feature>
<feature type="compositionally biased region" description="Polar residues" evidence="5">
    <location>
        <begin position="953"/>
        <end position="962"/>
    </location>
</feature>
<keyword evidence="3" id="KW-0274">FAD</keyword>
<feature type="compositionally biased region" description="Basic and acidic residues" evidence="5">
    <location>
        <begin position="914"/>
        <end position="948"/>
    </location>
</feature>
<gene>
    <name evidence="7" type="ORF">Cvel_507</name>
</gene>
<evidence type="ECO:0000256" key="3">
    <source>
        <dbReference type="ARBA" id="ARBA00022827"/>
    </source>
</evidence>
<feature type="compositionally biased region" description="Acidic residues" evidence="5">
    <location>
        <begin position="556"/>
        <end position="575"/>
    </location>
</feature>
<comment type="cofactor">
    <cofactor evidence="1">
        <name>FAD</name>
        <dbReference type="ChEBI" id="CHEBI:57692"/>
    </cofactor>
</comment>
<dbReference type="PRINTS" id="PR00420">
    <property type="entry name" value="RNGMNOXGNASE"/>
</dbReference>
<feature type="region of interest" description="Disordered" evidence="5">
    <location>
        <begin position="828"/>
        <end position="847"/>
    </location>
</feature>
<dbReference type="VEuPathDB" id="CryptoDB:Cvel_507"/>
<accession>A0A0G4G027</accession>
<feature type="compositionally biased region" description="Pro residues" evidence="5">
    <location>
        <begin position="890"/>
        <end position="902"/>
    </location>
</feature>
<dbReference type="GO" id="GO:0070189">
    <property type="term" value="P:kynurenine metabolic process"/>
    <property type="evidence" value="ECO:0007669"/>
    <property type="project" value="TreeGrafter"/>
</dbReference>
<feature type="compositionally biased region" description="Basic and acidic residues" evidence="5">
    <location>
        <begin position="964"/>
        <end position="986"/>
    </location>
</feature>
<feature type="compositionally biased region" description="Basic and acidic residues" evidence="5">
    <location>
        <begin position="996"/>
        <end position="1026"/>
    </location>
</feature>
<evidence type="ECO:0000256" key="4">
    <source>
        <dbReference type="ARBA" id="ARBA00023002"/>
    </source>
</evidence>
<feature type="compositionally biased region" description="Gly residues" evidence="5">
    <location>
        <begin position="830"/>
        <end position="840"/>
    </location>
</feature>
<feature type="compositionally biased region" description="Basic and acidic residues" evidence="5">
    <location>
        <begin position="531"/>
        <end position="540"/>
    </location>
</feature>